<dbReference type="SUPFAM" id="SSF49299">
    <property type="entry name" value="PKD domain"/>
    <property type="match status" value="1"/>
</dbReference>
<dbReference type="InterPro" id="IPR035986">
    <property type="entry name" value="PKD_dom_sf"/>
</dbReference>
<comment type="caution">
    <text evidence="5">The sequence shown here is derived from an EMBL/GenBank/DDBJ whole genome shotgun (WGS) entry which is preliminary data.</text>
</comment>
<keyword evidence="1 3" id="KW-0732">Signal</keyword>
<gene>
    <name evidence="5" type="ORF">CXY01_34400</name>
</gene>
<keyword evidence="6" id="KW-1185">Reference proteome</keyword>
<dbReference type="AlphaFoldDB" id="A0A510VCF2"/>
<reference evidence="5 6" key="1">
    <citation type="submission" date="2019-07" db="EMBL/GenBank/DDBJ databases">
        <title>Whole genome shotgun sequence of Cellulomonas xylanilytica NBRC 101102.</title>
        <authorList>
            <person name="Hosoyama A."/>
            <person name="Uohara A."/>
            <person name="Ohji S."/>
            <person name="Ichikawa N."/>
        </authorList>
    </citation>
    <scope>NUCLEOTIDE SEQUENCE [LARGE SCALE GENOMIC DNA]</scope>
    <source>
        <strain evidence="5 6">NBRC 101102</strain>
    </source>
</reference>
<dbReference type="Proteomes" id="UP000321118">
    <property type="component" value="Unassembled WGS sequence"/>
</dbReference>
<evidence type="ECO:0000259" key="4">
    <source>
        <dbReference type="SMART" id="SM00560"/>
    </source>
</evidence>
<evidence type="ECO:0000313" key="5">
    <source>
        <dbReference type="EMBL" id="GEK22920.1"/>
    </source>
</evidence>
<dbReference type="Pfam" id="PF13385">
    <property type="entry name" value="Laminin_G_3"/>
    <property type="match status" value="1"/>
</dbReference>
<evidence type="ECO:0000313" key="6">
    <source>
        <dbReference type="Proteomes" id="UP000321118"/>
    </source>
</evidence>
<feature type="signal peptide" evidence="3">
    <location>
        <begin position="1"/>
        <end position="28"/>
    </location>
</feature>
<name>A0A510VCF2_9CELL</name>
<evidence type="ECO:0000256" key="3">
    <source>
        <dbReference type="SAM" id="SignalP"/>
    </source>
</evidence>
<dbReference type="Gene3D" id="2.60.120.200">
    <property type="match status" value="1"/>
</dbReference>
<evidence type="ECO:0000256" key="1">
    <source>
        <dbReference type="ARBA" id="ARBA00022729"/>
    </source>
</evidence>
<sequence length="480" mass="48412">MRAASFRISAVALVAAAALLVPAVSASAGPPARGKAPVVTDAGTSNPTTVCATGADRPWMRSTTPTLRATLSDADGQAVRARFVVLDSRARVVWAPPETIAQASGAQHAVAVPEGRLKEGGTYSWLVTGRDAGGRWGLPKLCQFSVDVTPPALPTITPVDGEPAVYTEDATSGGVGLRGSFTLGDESTDVVSYQYSFTDGSFGESVPASTPTISWTPTTSGPQMLRVQAFDRAGNVSPARDYRFTVGEPVVIGGGGKWLLDEGEGSVAAGTGVPLTLTPTTTWTAGPLAELAGEDSDRALLFAGPADGAATDGPVVDATQSFTVSAFVRLDTLGAGGTAVSQDTLAYSGFALGYDTTGCAEDLPACWTFAMTGTESSVVTSVDAAQAGPWVQLTGVHDAAQGTISLYVCPIGTADAPGTMNPVASGPVGFAGGTSRSGPFRLGQAFGGEAPFAGAVSSVTVAEGFVTSIASVRLSCSMGA</sequence>
<feature type="domain" description="LamG-like jellyroll fold" evidence="4">
    <location>
        <begin position="320"/>
        <end position="469"/>
    </location>
</feature>
<dbReference type="EMBL" id="BJUB01000012">
    <property type="protein sequence ID" value="GEK22920.1"/>
    <property type="molecule type" value="Genomic_DNA"/>
</dbReference>
<dbReference type="InterPro" id="IPR013320">
    <property type="entry name" value="ConA-like_dom_sf"/>
</dbReference>
<dbReference type="SUPFAM" id="SSF49899">
    <property type="entry name" value="Concanavalin A-like lectins/glucanases"/>
    <property type="match status" value="1"/>
</dbReference>
<organism evidence="5 6">
    <name type="scientific">Cellulomonas xylanilytica</name>
    <dbReference type="NCBI Taxonomy" id="233583"/>
    <lineage>
        <taxon>Bacteria</taxon>
        <taxon>Bacillati</taxon>
        <taxon>Actinomycetota</taxon>
        <taxon>Actinomycetes</taxon>
        <taxon>Micrococcales</taxon>
        <taxon>Cellulomonadaceae</taxon>
        <taxon>Cellulomonas</taxon>
    </lineage>
</organism>
<proteinExistence type="predicted"/>
<accession>A0A510VCF2</accession>
<evidence type="ECO:0000256" key="2">
    <source>
        <dbReference type="ARBA" id="ARBA00023157"/>
    </source>
</evidence>
<feature type="chain" id="PRO_5021771106" description="LamG-like jellyroll fold domain-containing protein" evidence="3">
    <location>
        <begin position="29"/>
        <end position="480"/>
    </location>
</feature>
<dbReference type="RefSeq" id="WP_146929795.1">
    <property type="nucleotide sequence ID" value="NZ_BJUB01000012.1"/>
</dbReference>
<protein>
    <recommendedName>
        <fullName evidence="4">LamG-like jellyroll fold domain-containing protein</fullName>
    </recommendedName>
</protein>
<dbReference type="InterPro" id="IPR006558">
    <property type="entry name" value="LamG-like"/>
</dbReference>
<dbReference type="OrthoDB" id="176279at2"/>
<keyword evidence="2" id="KW-1015">Disulfide bond</keyword>
<dbReference type="SMART" id="SM00560">
    <property type="entry name" value="LamGL"/>
    <property type="match status" value="1"/>
</dbReference>